<evidence type="ECO:0000256" key="1">
    <source>
        <dbReference type="SAM" id="MobiDB-lite"/>
    </source>
</evidence>
<organism evidence="2 3">
    <name type="scientific">Calicophoron daubneyi</name>
    <name type="common">Rumen fluke</name>
    <name type="synonym">Paramphistomum daubneyi</name>
    <dbReference type="NCBI Taxonomy" id="300641"/>
    <lineage>
        <taxon>Eukaryota</taxon>
        <taxon>Metazoa</taxon>
        <taxon>Spiralia</taxon>
        <taxon>Lophotrochozoa</taxon>
        <taxon>Platyhelminthes</taxon>
        <taxon>Trematoda</taxon>
        <taxon>Digenea</taxon>
        <taxon>Plagiorchiida</taxon>
        <taxon>Pronocephalata</taxon>
        <taxon>Paramphistomoidea</taxon>
        <taxon>Paramphistomidae</taxon>
        <taxon>Calicophoron</taxon>
    </lineage>
</organism>
<comment type="caution">
    <text evidence="2">The sequence shown here is derived from an EMBL/GenBank/DDBJ whole genome shotgun (WGS) entry which is preliminary data.</text>
</comment>
<dbReference type="Proteomes" id="UP001497525">
    <property type="component" value="Unassembled WGS sequence"/>
</dbReference>
<feature type="compositionally biased region" description="Polar residues" evidence="1">
    <location>
        <begin position="407"/>
        <end position="444"/>
    </location>
</feature>
<gene>
    <name evidence="2" type="ORF">CDAUBV1_LOCUS5271</name>
</gene>
<proteinExistence type="predicted"/>
<protein>
    <submittedName>
        <fullName evidence="2">Uncharacterized protein</fullName>
    </submittedName>
</protein>
<name>A0AAV2T8H7_CALDB</name>
<reference evidence="2" key="1">
    <citation type="submission" date="2024-06" db="EMBL/GenBank/DDBJ databases">
        <authorList>
            <person name="Liu X."/>
            <person name="Lenzi L."/>
            <person name="Haldenby T S."/>
            <person name="Uol C."/>
        </authorList>
    </citation>
    <scope>NUCLEOTIDE SEQUENCE</scope>
</reference>
<dbReference type="EMBL" id="CAXLJL010000123">
    <property type="protein sequence ID" value="CAL5132446.1"/>
    <property type="molecule type" value="Genomic_DNA"/>
</dbReference>
<accession>A0AAV2T8H7</accession>
<evidence type="ECO:0000313" key="3">
    <source>
        <dbReference type="Proteomes" id="UP001497525"/>
    </source>
</evidence>
<dbReference type="AlphaFoldDB" id="A0AAV2T8H7"/>
<feature type="region of interest" description="Disordered" evidence="1">
    <location>
        <begin position="402"/>
        <end position="455"/>
    </location>
</feature>
<sequence>MVVLKWSNHRRRQSHPIVYFTASTFHRLRPFRIARATRKNVLSTRDSARSSRSVPIGCLMVSSPTPPIMHVNPRSVLRPEYLEHSQCPISSDSCAYQSMDKRLNTNTAPIYFEDSHANKKKSLRRFQGHPYLRRFRDNVRSTIPNSQNYACTSDHPALRGGASTVPVRSYISSPESDKLSCIGSSSPSLSYTSRYSSDSVGNNYYARNNFSPQKTVGRDEFYSQPKAYTHGQAEQLRRSRESNTFALIDAQLSRSPLNQVRDMYLQNRTGCSSGSNSSAARTTKKVNLSVVHTVVRFRIKEYLRDVQEHAKRLLDTLFLNMFEDYDVRMRNTLASQLFGMTRLPCSSDCQFCTDLGFRVDAGEHAENVRPTYSRLHLDHRTRQNTCPVTGVLRPSTTPCAVSKLPALSTSDGSSDSQNPTPSSEDSGPQVSPNEPFQSSDSTSPDCPDEVNVKLSPGQLDSSLDLALEKPLLSYHLNGDQLDLKPGKRSRLDSTSLRLVNEFDSTDWTAEGIDFGPCGEELVDLHTLVADSVSDTLPIKTEESFFDPAYDPIDLLHQFTMDKFPNLQLASSP</sequence>
<evidence type="ECO:0000313" key="2">
    <source>
        <dbReference type="EMBL" id="CAL5132446.1"/>
    </source>
</evidence>